<dbReference type="InterPro" id="IPR045055">
    <property type="entry name" value="DNA2/NAM7-like"/>
</dbReference>
<keyword evidence="4" id="KW-0547">Nucleotide-binding</keyword>
<evidence type="ECO:0000313" key="4">
    <source>
        <dbReference type="EMBL" id="CAA9549394.1"/>
    </source>
</evidence>
<sequence>MGQDEYPVPAPGGGAPRQISPTDVSQFIRLDQCERYLRLRLHERVAVRNFLRDYGVAPQAIPPLLTHSGKTFEDRIVAAVAGRFPSYDLVAEHANPHDRQDDNRRVLALARALPAGETLVAFQPRLRTIVDGWAVRGDLDVLRLERARDGALSALIVDIKSSTSAKVEHRLQVAFYREMVAALLAETGVEPDRIEIGVLYRSAADGAPPPDAADAARQARERADAETRLGVADGFLEVVPDPEVYRASVRDLVTGPGSLADRVSAAPFDTIPFHLTYKCDGCLYNEFCLKRSAETDDLSLLPHLTEGDKRALQRAGVGAIGNLVAMKDLRRRGTVSVDGDVVERTELVPAPGHEALSRRLAATWPVGQRLDELIHRARRYAAWKKQPVEALYHIPSKGYGSLPYADATQNPNLVRVYLDAQHDYLHDRIYLLGALVAGSEGGVERPERRRTVVALADGPPDSLAGEEALFVDWIGRTLAAIAEVAAPDADGRPRAPIHLIFYNEFEQRLLLDGLARHAGAILGATPLYDFVTQLAAFDSPLSTFLAQEIRERKNYPMVCQSLQAVAAFLGFDWNRGERYRDLFRARMFDFWGRLDAPADAAAETPGAWYTNRARFNSQIPLEFAYAAWGDLPTPPERGKDDVAPYRAATLDLLRGFHARRLEAMEHVAKDFKGNRQTEKTAFVLPDLPTFEEKARSLAHALDEFVTIERHVFLAAWKRERLAEPEQRVLAGQTLVVRYREEDQAPGVAEQNRDNERRRQLRDAYRAAWKAEHPDAKQIRLPKEQREESEWSQEGMTVRLRLECADVACDLDEALGITTLKAGDRLVLSPRWTVDERLPVADRVSFTPTAKAMLYGLRADLDRIVIDRGDDGRAVAAWAEVALRQGFGGGSRGFTFATIPARNRPLEPDAIYTLDPDPNDFYGSWTATVTEGLVDGGQNTLYALLAGQERPLPLWPEAGAVGQARFLAGLDALHSVGALHGFEPSKRAFIGGHGEAPLLLVQGPPGTGKSYSTAFAILARIQGAMAAGRDFRAVVSCKTHAATDVLLGNLVRVQELLAGLADQHPAIAAAHFDPRLWDAPLFRVAPRGDAPAGTTALPRERDRTPDQPKATEAIQAARWCVAAATPGGVFGLIKDRWAKDLFGHPLADCLVLDEASQMNLPEAAMAALPLAPDGRLIVVGDHRQMPPIVKHDWASEPRRTFQEFRSYESLFETLLPLNPPMIKFEESFRLHADAAEFLRREIYAQDGIAYHSRRRDTIAALPIADRFVAAVLSPHHPLTVVVHDEAGSQVRNPYEQALVAPILEALADPLVYNLGPERGLGVVVPHRAQRAALQEAVPGLTVRDPTTGAISLSAVDTVERFQGGERTVILVGATESDREYLLVSGKFLLDPRRLTVALSRAKEKMVLVAARTVFEVFSPDDEVFAHAQLWKNLLRRTCTVLLWEGERGGRRVQVWGNPASEELGGVEGSRSVSPVQVGGGSIAR</sequence>
<name>A0A6J4UG23_9BACT</name>
<dbReference type="EMBL" id="CADCWE010000179">
    <property type="protein sequence ID" value="CAA9549394.1"/>
    <property type="molecule type" value="Genomic_DNA"/>
</dbReference>
<feature type="region of interest" description="Disordered" evidence="1">
    <location>
        <begin position="1"/>
        <end position="20"/>
    </location>
</feature>
<organism evidence="4">
    <name type="scientific">uncultured Thermomicrobiales bacterium</name>
    <dbReference type="NCBI Taxonomy" id="1645740"/>
    <lineage>
        <taxon>Bacteria</taxon>
        <taxon>Pseudomonadati</taxon>
        <taxon>Thermomicrobiota</taxon>
        <taxon>Thermomicrobia</taxon>
        <taxon>Thermomicrobiales</taxon>
        <taxon>environmental samples</taxon>
    </lineage>
</organism>
<dbReference type="InterPro" id="IPR041679">
    <property type="entry name" value="DNA2/NAM7-like_C"/>
</dbReference>
<keyword evidence="4" id="KW-0378">Hydrolase</keyword>
<dbReference type="Gene3D" id="3.40.50.300">
    <property type="entry name" value="P-loop containing nucleotide triphosphate hydrolases"/>
    <property type="match status" value="2"/>
</dbReference>
<dbReference type="InterPro" id="IPR027417">
    <property type="entry name" value="P-loop_NTPase"/>
</dbReference>
<evidence type="ECO:0000256" key="1">
    <source>
        <dbReference type="SAM" id="MobiDB-lite"/>
    </source>
</evidence>
<reference evidence="4" key="1">
    <citation type="submission" date="2020-02" db="EMBL/GenBank/DDBJ databases">
        <authorList>
            <person name="Meier V. D."/>
        </authorList>
    </citation>
    <scope>NUCLEOTIDE SEQUENCE</scope>
    <source>
        <strain evidence="4">AVDCRST_MAG73</strain>
    </source>
</reference>
<dbReference type="SUPFAM" id="SSF52540">
    <property type="entry name" value="P-loop containing nucleoside triphosphate hydrolases"/>
    <property type="match status" value="1"/>
</dbReference>
<dbReference type="InterPro" id="IPR047187">
    <property type="entry name" value="SF1_C_Upf1"/>
</dbReference>
<dbReference type="Pfam" id="PF13245">
    <property type="entry name" value="AAA_19"/>
    <property type="match status" value="1"/>
</dbReference>
<feature type="domain" description="DNA2/NAM7 helicase-like C-terminal" evidence="3">
    <location>
        <begin position="1207"/>
        <end position="1409"/>
    </location>
</feature>
<dbReference type="InterPro" id="IPR038726">
    <property type="entry name" value="PDDEXK_AddAB-type"/>
</dbReference>
<evidence type="ECO:0000259" key="3">
    <source>
        <dbReference type="Pfam" id="PF13087"/>
    </source>
</evidence>
<keyword evidence="4" id="KW-0067">ATP-binding</keyword>
<dbReference type="Pfam" id="PF12705">
    <property type="entry name" value="PDDEXK_1"/>
    <property type="match status" value="1"/>
</dbReference>
<dbReference type="GO" id="GO:0004386">
    <property type="term" value="F:helicase activity"/>
    <property type="evidence" value="ECO:0007669"/>
    <property type="project" value="UniProtKB-KW"/>
</dbReference>
<keyword evidence="4" id="KW-0347">Helicase</keyword>
<protein>
    <submittedName>
        <fullName evidence="4">Superfamily I DNA and RNA helicases and helicase subunits-like</fullName>
    </submittedName>
</protein>
<feature type="domain" description="PD-(D/E)XK endonuclease-like" evidence="2">
    <location>
        <begin position="112"/>
        <end position="288"/>
    </location>
</feature>
<proteinExistence type="predicted"/>
<gene>
    <name evidence="4" type="ORF">AVDCRST_MAG73-2741</name>
</gene>
<dbReference type="PANTHER" id="PTHR10887:SF495">
    <property type="entry name" value="HELICASE SENATAXIN ISOFORM X1-RELATED"/>
    <property type="match status" value="1"/>
</dbReference>
<evidence type="ECO:0000259" key="2">
    <source>
        <dbReference type="Pfam" id="PF12705"/>
    </source>
</evidence>
<dbReference type="Pfam" id="PF13087">
    <property type="entry name" value="AAA_12"/>
    <property type="match status" value="1"/>
</dbReference>
<dbReference type="CDD" id="cd18808">
    <property type="entry name" value="SF1_C_Upf1"/>
    <property type="match status" value="1"/>
</dbReference>
<accession>A0A6J4UG23</accession>
<dbReference type="PANTHER" id="PTHR10887">
    <property type="entry name" value="DNA2/NAM7 HELICASE FAMILY"/>
    <property type="match status" value="1"/>
</dbReference>
<feature type="region of interest" description="Disordered" evidence="1">
    <location>
        <begin position="1464"/>
        <end position="1483"/>
    </location>
</feature>